<comment type="caution">
    <text evidence="14">The sequence shown here is derived from an EMBL/GenBank/DDBJ whole genome shotgun (WGS) entry which is preliminary data.</text>
</comment>
<evidence type="ECO:0000256" key="12">
    <source>
        <dbReference type="ARBA" id="ARBA00029757"/>
    </source>
</evidence>
<sequence>MIDRILLFPYYWVLKLRNRYYSRPGRKFYTPSVPSLCVGNVTAGGTGKTPMVELVLRTLRASDEWMDRNIAVLSRGYKRESKGFQQVMPEGGASMFGDEPLQIKKKFPWATVAVDKDRVEGCEFLQHPEALASGKKAKKCWYREFPAADYIVFDDAFQYRRLKAARTMVLVDWNRPVTEDMLLPFGRLRDLPERISEADIIVVTKCPAELSGSEKQAFAERLGISGYSPDTCEGTGAAGRRQAVLFARIKYGQPVGVYEKTEARYVYSKKIILVSGIARDTPMRDYLSDFYKIEKRFGFPDHHKYRWSDITKIQMAVRKNPTASIMTTEKDAQRLLDFPGMPEEIVERLFMLPIETEFLSEAERNVFKDRIESL</sequence>
<evidence type="ECO:0000256" key="6">
    <source>
        <dbReference type="ARBA" id="ARBA00022556"/>
    </source>
</evidence>
<evidence type="ECO:0000256" key="3">
    <source>
        <dbReference type="ARBA" id="ARBA00012071"/>
    </source>
</evidence>
<evidence type="ECO:0000256" key="7">
    <source>
        <dbReference type="ARBA" id="ARBA00022679"/>
    </source>
</evidence>
<dbReference type="HAMAP" id="MF_00409">
    <property type="entry name" value="LpxK"/>
    <property type="match status" value="1"/>
</dbReference>
<comment type="similarity">
    <text evidence="13">Belongs to the LpxK family.</text>
</comment>
<dbReference type="PANTHER" id="PTHR42724">
    <property type="entry name" value="TETRAACYLDISACCHARIDE 4'-KINASE"/>
    <property type="match status" value="1"/>
</dbReference>
<keyword evidence="7 13" id="KW-0808">Transferase</keyword>
<dbReference type="GO" id="GO:0009029">
    <property type="term" value="F:lipid-A 4'-kinase activity"/>
    <property type="evidence" value="ECO:0007669"/>
    <property type="project" value="UniProtKB-UniRule"/>
</dbReference>
<feature type="binding site" evidence="13">
    <location>
        <begin position="42"/>
        <end position="49"/>
    </location>
    <ligand>
        <name>ATP</name>
        <dbReference type="ChEBI" id="CHEBI:30616"/>
    </ligand>
</feature>
<evidence type="ECO:0000256" key="11">
    <source>
        <dbReference type="ARBA" id="ARBA00023098"/>
    </source>
</evidence>
<evidence type="ECO:0000256" key="2">
    <source>
        <dbReference type="ARBA" id="ARBA00004870"/>
    </source>
</evidence>
<evidence type="ECO:0000256" key="4">
    <source>
        <dbReference type="ARBA" id="ARBA00016436"/>
    </source>
</evidence>
<dbReference type="EMBL" id="DVLC01000022">
    <property type="protein sequence ID" value="HIT46448.1"/>
    <property type="molecule type" value="Genomic_DNA"/>
</dbReference>
<keyword evidence="10 13" id="KW-0067">ATP-binding</keyword>
<dbReference type="PANTHER" id="PTHR42724:SF1">
    <property type="entry name" value="TETRAACYLDISACCHARIDE 4'-KINASE, MITOCHONDRIAL-RELATED"/>
    <property type="match status" value="1"/>
</dbReference>
<evidence type="ECO:0000256" key="1">
    <source>
        <dbReference type="ARBA" id="ARBA00002274"/>
    </source>
</evidence>
<dbReference type="AlphaFoldDB" id="A0A9D1KH15"/>
<comment type="function">
    <text evidence="1 13">Transfers the gamma-phosphate of ATP to the 4'-position of a tetraacyldisaccharide 1-phosphate intermediate (termed DS-1-P) to form tetraacyldisaccharide 1,4'-bis-phosphate (lipid IVA).</text>
</comment>
<evidence type="ECO:0000256" key="5">
    <source>
        <dbReference type="ARBA" id="ARBA00022516"/>
    </source>
</evidence>
<dbReference type="GO" id="GO:0005886">
    <property type="term" value="C:plasma membrane"/>
    <property type="evidence" value="ECO:0007669"/>
    <property type="project" value="TreeGrafter"/>
</dbReference>
<dbReference type="NCBIfam" id="TIGR00682">
    <property type="entry name" value="lpxK"/>
    <property type="match status" value="1"/>
</dbReference>
<protein>
    <recommendedName>
        <fullName evidence="4 13">Tetraacyldisaccharide 4'-kinase</fullName>
        <ecNumber evidence="3 13">2.7.1.130</ecNumber>
    </recommendedName>
    <alternativeName>
        <fullName evidence="12 13">Lipid A 4'-kinase</fullName>
    </alternativeName>
</protein>
<dbReference type="EC" id="2.7.1.130" evidence="3 13"/>
<evidence type="ECO:0000313" key="15">
    <source>
        <dbReference type="Proteomes" id="UP000886881"/>
    </source>
</evidence>
<comment type="pathway">
    <text evidence="2 13">Glycolipid biosynthesis; lipid IV(A) biosynthesis; lipid IV(A) from (3R)-3-hydroxytetradecanoyl-[acyl-carrier-protein] and UDP-N-acetyl-alpha-D-glucosamine: step 6/6.</text>
</comment>
<dbReference type="Proteomes" id="UP000886881">
    <property type="component" value="Unassembled WGS sequence"/>
</dbReference>
<keyword evidence="5 13" id="KW-0444">Lipid biosynthesis</keyword>
<gene>
    <name evidence="13 14" type="primary">lpxK</name>
    <name evidence="14" type="ORF">IAC35_01160</name>
</gene>
<evidence type="ECO:0000256" key="13">
    <source>
        <dbReference type="HAMAP-Rule" id="MF_00409"/>
    </source>
</evidence>
<dbReference type="GO" id="GO:0009244">
    <property type="term" value="P:lipopolysaccharide core region biosynthetic process"/>
    <property type="evidence" value="ECO:0007669"/>
    <property type="project" value="TreeGrafter"/>
</dbReference>
<accession>A0A9D1KH15</accession>
<proteinExistence type="inferred from homology"/>
<reference evidence="14" key="1">
    <citation type="submission" date="2020-10" db="EMBL/GenBank/DDBJ databases">
        <authorList>
            <person name="Gilroy R."/>
        </authorList>
    </citation>
    <scope>NUCLEOTIDE SEQUENCE</scope>
    <source>
        <strain evidence="14">ChiHecec2B26-709</strain>
    </source>
</reference>
<dbReference type="GO" id="GO:0009245">
    <property type="term" value="P:lipid A biosynthetic process"/>
    <property type="evidence" value="ECO:0007669"/>
    <property type="project" value="UniProtKB-UniRule"/>
</dbReference>
<evidence type="ECO:0000256" key="10">
    <source>
        <dbReference type="ARBA" id="ARBA00022840"/>
    </source>
</evidence>
<dbReference type="InterPro" id="IPR003758">
    <property type="entry name" value="LpxK"/>
</dbReference>
<comment type="catalytic activity">
    <reaction evidence="13">
        <text>a lipid A disaccharide + ATP = a lipid IVA + ADP + H(+)</text>
        <dbReference type="Rhea" id="RHEA:67840"/>
        <dbReference type="ChEBI" id="CHEBI:15378"/>
        <dbReference type="ChEBI" id="CHEBI:30616"/>
        <dbReference type="ChEBI" id="CHEBI:176343"/>
        <dbReference type="ChEBI" id="CHEBI:176425"/>
        <dbReference type="ChEBI" id="CHEBI:456216"/>
        <dbReference type="EC" id="2.7.1.130"/>
    </reaction>
</comment>
<evidence type="ECO:0000256" key="8">
    <source>
        <dbReference type="ARBA" id="ARBA00022741"/>
    </source>
</evidence>
<organism evidence="14 15">
    <name type="scientific">Candidatus Cryptobacteroides merdipullorum</name>
    <dbReference type="NCBI Taxonomy" id="2840771"/>
    <lineage>
        <taxon>Bacteria</taxon>
        <taxon>Pseudomonadati</taxon>
        <taxon>Bacteroidota</taxon>
        <taxon>Bacteroidia</taxon>
        <taxon>Bacteroidales</taxon>
        <taxon>Candidatus Cryptobacteroides</taxon>
    </lineage>
</organism>
<keyword evidence="8 13" id="KW-0547">Nucleotide-binding</keyword>
<keyword evidence="9 13" id="KW-0418">Kinase</keyword>
<keyword evidence="11 13" id="KW-0443">Lipid metabolism</keyword>
<evidence type="ECO:0000313" key="14">
    <source>
        <dbReference type="EMBL" id="HIT46448.1"/>
    </source>
</evidence>
<dbReference type="Pfam" id="PF02606">
    <property type="entry name" value="LpxK"/>
    <property type="match status" value="1"/>
</dbReference>
<dbReference type="GO" id="GO:0005524">
    <property type="term" value="F:ATP binding"/>
    <property type="evidence" value="ECO:0007669"/>
    <property type="project" value="UniProtKB-UniRule"/>
</dbReference>
<name>A0A9D1KH15_9BACT</name>
<reference evidence="14" key="2">
    <citation type="journal article" date="2021" name="PeerJ">
        <title>Extensive microbial diversity within the chicken gut microbiome revealed by metagenomics and culture.</title>
        <authorList>
            <person name="Gilroy R."/>
            <person name="Ravi A."/>
            <person name="Getino M."/>
            <person name="Pursley I."/>
            <person name="Horton D.L."/>
            <person name="Alikhan N.F."/>
            <person name="Baker D."/>
            <person name="Gharbi K."/>
            <person name="Hall N."/>
            <person name="Watson M."/>
            <person name="Adriaenssens E.M."/>
            <person name="Foster-Nyarko E."/>
            <person name="Jarju S."/>
            <person name="Secka A."/>
            <person name="Antonio M."/>
            <person name="Oren A."/>
            <person name="Chaudhuri R.R."/>
            <person name="La Ragione R."/>
            <person name="Hildebrand F."/>
            <person name="Pallen M.J."/>
        </authorList>
    </citation>
    <scope>NUCLEOTIDE SEQUENCE</scope>
    <source>
        <strain evidence="14">ChiHecec2B26-709</strain>
    </source>
</reference>
<keyword evidence="6 13" id="KW-0441">Lipid A biosynthesis</keyword>
<evidence type="ECO:0000256" key="9">
    <source>
        <dbReference type="ARBA" id="ARBA00022777"/>
    </source>
</evidence>